<evidence type="ECO:0000313" key="2">
    <source>
        <dbReference type="Proteomes" id="UP000813385"/>
    </source>
</evidence>
<comment type="caution">
    <text evidence="1">The sequence shown here is derived from an EMBL/GenBank/DDBJ whole genome shotgun (WGS) entry which is preliminary data.</text>
</comment>
<proteinExistence type="predicted"/>
<dbReference type="EMBL" id="JAGPXD010000001">
    <property type="protein sequence ID" value="KAH7377230.1"/>
    <property type="molecule type" value="Genomic_DNA"/>
</dbReference>
<gene>
    <name evidence="1" type="ORF">B0T11DRAFT_29493</name>
</gene>
<dbReference type="AlphaFoldDB" id="A0A8K0TS55"/>
<protein>
    <submittedName>
        <fullName evidence="1">Uncharacterized protein</fullName>
    </submittedName>
</protein>
<dbReference type="Proteomes" id="UP000813385">
    <property type="component" value="Unassembled WGS sequence"/>
</dbReference>
<name>A0A8K0TS55_9PEZI</name>
<accession>A0A8K0TS55</accession>
<evidence type="ECO:0000313" key="1">
    <source>
        <dbReference type="EMBL" id="KAH7377230.1"/>
    </source>
</evidence>
<organism evidence="1 2">
    <name type="scientific">Plectosphaerella cucumerina</name>
    <dbReference type="NCBI Taxonomy" id="40658"/>
    <lineage>
        <taxon>Eukaryota</taxon>
        <taxon>Fungi</taxon>
        <taxon>Dikarya</taxon>
        <taxon>Ascomycota</taxon>
        <taxon>Pezizomycotina</taxon>
        <taxon>Sordariomycetes</taxon>
        <taxon>Hypocreomycetidae</taxon>
        <taxon>Glomerellales</taxon>
        <taxon>Plectosphaerellaceae</taxon>
        <taxon>Plectosphaerella</taxon>
    </lineage>
</organism>
<keyword evidence="2" id="KW-1185">Reference proteome</keyword>
<reference evidence="1" key="1">
    <citation type="journal article" date="2021" name="Nat. Commun.">
        <title>Genetic determinants of endophytism in the Arabidopsis root mycobiome.</title>
        <authorList>
            <person name="Mesny F."/>
            <person name="Miyauchi S."/>
            <person name="Thiergart T."/>
            <person name="Pickel B."/>
            <person name="Atanasova L."/>
            <person name="Karlsson M."/>
            <person name="Huettel B."/>
            <person name="Barry K.W."/>
            <person name="Haridas S."/>
            <person name="Chen C."/>
            <person name="Bauer D."/>
            <person name="Andreopoulos W."/>
            <person name="Pangilinan J."/>
            <person name="LaButti K."/>
            <person name="Riley R."/>
            <person name="Lipzen A."/>
            <person name="Clum A."/>
            <person name="Drula E."/>
            <person name="Henrissat B."/>
            <person name="Kohler A."/>
            <person name="Grigoriev I.V."/>
            <person name="Martin F.M."/>
            <person name="Hacquard S."/>
        </authorList>
    </citation>
    <scope>NUCLEOTIDE SEQUENCE</scope>
    <source>
        <strain evidence="1">MPI-CAGE-AT-0016</strain>
    </source>
</reference>
<sequence>MPSPAKISRKPSFSSRYCSASINRTSASVRADSAAALASAASLLRVFEVSAYTCSLTAFHEASSSFQSRMDSVANIDACWSHLASATARRLLLSASRIRTRSSRSATVARYLTMASRDDAIASLAEFNRATRRSSSYTLLPKSQGWKLGSHDTWMSGRPMPLGTFEWAMASSCPAAVQRGRDLCRCERSGARAP</sequence>